<dbReference type="PANTHER" id="PTHR43185:SF1">
    <property type="entry name" value="FE(2+) TRANSPORTER FEOB"/>
    <property type="match status" value="1"/>
</dbReference>
<evidence type="ECO:0000313" key="3">
    <source>
        <dbReference type="EMBL" id="HEC68106.1"/>
    </source>
</evidence>
<dbReference type="InterPro" id="IPR011642">
    <property type="entry name" value="Gate_dom"/>
</dbReference>
<comment type="caution">
    <text evidence="3">The sequence shown here is derived from an EMBL/GenBank/DDBJ whole genome shotgun (WGS) entry which is preliminary data.</text>
</comment>
<dbReference type="GO" id="GO:0015093">
    <property type="term" value="F:ferrous iron transmembrane transporter activity"/>
    <property type="evidence" value="ECO:0007669"/>
    <property type="project" value="TreeGrafter"/>
</dbReference>
<organism evidence="3">
    <name type="scientific">Desulfofervidus auxilii</name>
    <dbReference type="NCBI Taxonomy" id="1621989"/>
    <lineage>
        <taxon>Bacteria</taxon>
        <taxon>Pseudomonadati</taxon>
        <taxon>Thermodesulfobacteriota</taxon>
        <taxon>Candidatus Desulfofervidia</taxon>
        <taxon>Candidatus Desulfofervidales</taxon>
        <taxon>Candidatus Desulfofervidaceae</taxon>
        <taxon>Candidatus Desulfofervidus</taxon>
    </lineage>
</organism>
<name>A0A7C1VX64_DESA2</name>
<dbReference type="GO" id="GO:0005886">
    <property type="term" value="C:plasma membrane"/>
    <property type="evidence" value="ECO:0007669"/>
    <property type="project" value="TreeGrafter"/>
</dbReference>
<dbReference type="EMBL" id="DRIH01000162">
    <property type="protein sequence ID" value="HEC68106.1"/>
    <property type="molecule type" value="Genomic_DNA"/>
</dbReference>
<dbReference type="AlphaFoldDB" id="A0A7C1VX64"/>
<dbReference type="PANTHER" id="PTHR43185">
    <property type="entry name" value="FERROUS IRON TRANSPORT PROTEIN B"/>
    <property type="match status" value="1"/>
</dbReference>
<keyword evidence="1" id="KW-0472">Membrane</keyword>
<dbReference type="Pfam" id="PF07670">
    <property type="entry name" value="Gate"/>
    <property type="match status" value="1"/>
</dbReference>
<gene>
    <name evidence="3" type="ORF">ENI35_04770</name>
</gene>
<protein>
    <recommendedName>
        <fullName evidence="2">Nucleoside transporter/FeoB GTPase Gate domain-containing protein</fullName>
    </recommendedName>
</protein>
<feature type="domain" description="Nucleoside transporter/FeoB GTPase Gate" evidence="2">
    <location>
        <begin position="31"/>
        <end position="80"/>
    </location>
</feature>
<proteinExistence type="predicted"/>
<reference evidence="3" key="1">
    <citation type="journal article" date="2020" name="mSystems">
        <title>Genome- and Community-Level Interaction Insights into Carbon Utilization and Element Cycling Functions of Hydrothermarchaeota in Hydrothermal Sediment.</title>
        <authorList>
            <person name="Zhou Z."/>
            <person name="Liu Y."/>
            <person name="Xu W."/>
            <person name="Pan J."/>
            <person name="Luo Z.H."/>
            <person name="Li M."/>
        </authorList>
    </citation>
    <scope>NUCLEOTIDE SEQUENCE [LARGE SCALE GENOMIC DNA]</scope>
    <source>
        <strain evidence="3">HyVt-389</strain>
    </source>
</reference>
<evidence type="ECO:0000256" key="1">
    <source>
        <dbReference type="SAM" id="Phobius"/>
    </source>
</evidence>
<evidence type="ECO:0000259" key="2">
    <source>
        <dbReference type="Pfam" id="PF07670"/>
    </source>
</evidence>
<sequence length="86" mass="9507">MAKILPHEGFIFDPLLRSVPLGVIDGIVAVLNYVPIFLILFALIAILEDTGYMARMAFILDRIFRRFGLHGQSTLPYILGGVYVGG</sequence>
<feature type="transmembrane region" description="Helical" evidence="1">
    <location>
        <begin position="26"/>
        <end position="47"/>
    </location>
</feature>
<keyword evidence="1" id="KW-0812">Transmembrane</keyword>
<dbReference type="Proteomes" id="UP000885738">
    <property type="component" value="Unassembled WGS sequence"/>
</dbReference>
<accession>A0A7C1VX64</accession>
<keyword evidence="1" id="KW-1133">Transmembrane helix</keyword>
<dbReference type="InterPro" id="IPR050860">
    <property type="entry name" value="FeoB_GTPase"/>
</dbReference>